<keyword evidence="1" id="KW-0732">Signal</keyword>
<accession>A0A3G2EDW8</accession>
<dbReference type="AlphaFoldDB" id="A0A3G2EDW8"/>
<protein>
    <recommendedName>
        <fullName evidence="4">Carboxypeptidase regulatory-like domain-containing protein</fullName>
    </recommendedName>
</protein>
<evidence type="ECO:0008006" key="4">
    <source>
        <dbReference type="Google" id="ProtNLM"/>
    </source>
</evidence>
<evidence type="ECO:0000313" key="2">
    <source>
        <dbReference type="EMBL" id="AYM77265.1"/>
    </source>
</evidence>
<dbReference type="Pfam" id="PF20329">
    <property type="entry name" value="DUF6624"/>
    <property type="match status" value="1"/>
</dbReference>
<gene>
    <name evidence="2" type="ORF">D9M09_16770</name>
</gene>
<dbReference type="Proteomes" id="UP000279594">
    <property type="component" value="Chromosome"/>
</dbReference>
<feature type="chain" id="PRO_5018132470" description="Carboxypeptidase regulatory-like domain-containing protein" evidence="1">
    <location>
        <begin position="19"/>
        <end position="268"/>
    </location>
</feature>
<evidence type="ECO:0000313" key="3">
    <source>
        <dbReference type="Proteomes" id="UP000279594"/>
    </source>
</evidence>
<reference evidence="2 3" key="1">
    <citation type="submission" date="2018-10" db="EMBL/GenBank/DDBJ databases">
        <title>Effects of UV and annual dynamics of microbial communities in freshwater RAS systems.</title>
        <authorList>
            <person name="Bekkelund A.K."/>
            <person name="Hansen B.R."/>
            <person name="Stokken H."/>
            <person name="Eriksen B.F."/>
            <person name="Kashulin N.A."/>
        </authorList>
    </citation>
    <scope>NUCLEOTIDE SEQUENCE [LARGE SCALE GENOMIC DNA]</scope>
    <source>
        <strain evidence="2 3">BHSEK</strain>
    </source>
</reference>
<keyword evidence="3" id="KW-1185">Reference proteome</keyword>
<organism evidence="2 3">
    <name type="scientific">Janthinobacterium agaricidamnosum</name>
    <dbReference type="NCBI Taxonomy" id="55508"/>
    <lineage>
        <taxon>Bacteria</taxon>
        <taxon>Pseudomonadati</taxon>
        <taxon>Pseudomonadota</taxon>
        <taxon>Betaproteobacteria</taxon>
        <taxon>Burkholderiales</taxon>
        <taxon>Oxalobacteraceae</taxon>
        <taxon>Janthinobacterium</taxon>
    </lineage>
</organism>
<dbReference type="RefSeq" id="WP_121669934.1">
    <property type="nucleotide sequence ID" value="NZ_CP033019.1"/>
</dbReference>
<dbReference type="InterPro" id="IPR046732">
    <property type="entry name" value="DUF6624"/>
</dbReference>
<evidence type="ECO:0000256" key="1">
    <source>
        <dbReference type="SAM" id="SignalP"/>
    </source>
</evidence>
<name>A0A3G2EDW8_9BURK</name>
<sequence length="268" mass="29336">MPRLTCAILLCWSVHAGAFELSGIIRSNGTPLPQAISIVAERMHGEPQIHGTVENGRYRIDVPEGATLALLLQSPGWEAEPKLIFSVATAGALDFLLYPAAVPEAALAAELRTMEQEDQSLRAGFPPTGPDLATRQRMLATDKAREQRLRHIIASKGWPTQTMVGYKAAGSAWLIAQHGSSAFLKSSLVLMRAAAARGEITPSKLALAIDRDLSNDKLPQLYGSQFRTDSTGKTVPFPIDDPQRLEQRRASMGMEPYAQYRQLFEKDN</sequence>
<proteinExistence type="predicted"/>
<feature type="signal peptide" evidence="1">
    <location>
        <begin position="1"/>
        <end position="18"/>
    </location>
</feature>
<dbReference type="EMBL" id="CP033019">
    <property type="protein sequence ID" value="AYM77265.1"/>
    <property type="molecule type" value="Genomic_DNA"/>
</dbReference>